<reference evidence="1" key="1">
    <citation type="submission" date="2023-10" db="EMBL/GenBank/DDBJ databases">
        <title>Genome assembly of Pristionchus species.</title>
        <authorList>
            <person name="Yoshida K."/>
            <person name="Sommer R.J."/>
        </authorList>
    </citation>
    <scope>NUCLEOTIDE SEQUENCE</scope>
    <source>
        <strain evidence="1">RS5133</strain>
    </source>
</reference>
<gene>
    <name evidence="1" type="ORF">PFISCL1PPCAC_3674</name>
</gene>
<feature type="non-terminal residue" evidence="1">
    <location>
        <position position="1"/>
    </location>
</feature>
<comment type="caution">
    <text evidence="1">The sequence shown here is derived from an EMBL/GenBank/DDBJ whole genome shotgun (WGS) entry which is preliminary data.</text>
</comment>
<dbReference type="AlphaFoldDB" id="A0AAV5V0K5"/>
<dbReference type="Proteomes" id="UP001432322">
    <property type="component" value="Unassembled WGS sequence"/>
</dbReference>
<dbReference type="EMBL" id="BTSY01000001">
    <property type="protein sequence ID" value="GMT12377.1"/>
    <property type="molecule type" value="Genomic_DNA"/>
</dbReference>
<evidence type="ECO:0000313" key="1">
    <source>
        <dbReference type="EMBL" id="GMT12377.1"/>
    </source>
</evidence>
<organism evidence="1 2">
    <name type="scientific">Pristionchus fissidentatus</name>
    <dbReference type="NCBI Taxonomy" id="1538716"/>
    <lineage>
        <taxon>Eukaryota</taxon>
        <taxon>Metazoa</taxon>
        <taxon>Ecdysozoa</taxon>
        <taxon>Nematoda</taxon>
        <taxon>Chromadorea</taxon>
        <taxon>Rhabditida</taxon>
        <taxon>Rhabditina</taxon>
        <taxon>Diplogasteromorpha</taxon>
        <taxon>Diplogasteroidea</taxon>
        <taxon>Neodiplogasteridae</taxon>
        <taxon>Pristionchus</taxon>
    </lineage>
</organism>
<sequence>EAVGGSPGAKSSGAAANLHITYRLHFGDYQLPLLHLRLWHQYEGGHACLLFLLQRSQRYLLGRSTISPHCILHASAGTSAHPSPSEQRPAQDRAAIHLQRRHFAQQNSRANIKKFLPM</sequence>
<evidence type="ECO:0000313" key="2">
    <source>
        <dbReference type="Proteomes" id="UP001432322"/>
    </source>
</evidence>
<proteinExistence type="predicted"/>
<accession>A0AAV5V0K5</accession>
<protein>
    <submittedName>
        <fullName evidence="1">Uncharacterized protein</fullName>
    </submittedName>
</protein>
<keyword evidence="2" id="KW-1185">Reference proteome</keyword>
<name>A0AAV5V0K5_9BILA</name>